<dbReference type="InterPro" id="IPR011050">
    <property type="entry name" value="Pectin_lyase_fold/virulence"/>
</dbReference>
<protein>
    <submittedName>
        <fullName evidence="3">Uncharacterized protein</fullName>
    </submittedName>
</protein>
<feature type="signal peptide" evidence="2">
    <location>
        <begin position="1"/>
        <end position="23"/>
    </location>
</feature>
<gene>
    <name evidence="3" type="ORF">ACA1_052530</name>
</gene>
<feature type="transmembrane region" description="Helical" evidence="1">
    <location>
        <begin position="687"/>
        <end position="713"/>
    </location>
</feature>
<dbReference type="VEuPathDB" id="AmoebaDB:ACA1_052530"/>
<name>L8H5R8_ACACF</name>
<dbReference type="EMBL" id="KB007909">
    <property type="protein sequence ID" value="ELR20562.1"/>
    <property type="molecule type" value="Genomic_DNA"/>
</dbReference>
<dbReference type="KEGG" id="acan:ACA1_052530"/>
<dbReference type="RefSeq" id="XP_004343965.1">
    <property type="nucleotide sequence ID" value="XM_004343915.1"/>
</dbReference>
<dbReference type="AlphaFoldDB" id="L8H5R8"/>
<evidence type="ECO:0000313" key="3">
    <source>
        <dbReference type="EMBL" id="ELR20562.1"/>
    </source>
</evidence>
<organism evidence="3 4">
    <name type="scientific">Acanthamoeba castellanii (strain ATCC 30010 / Neff)</name>
    <dbReference type="NCBI Taxonomy" id="1257118"/>
    <lineage>
        <taxon>Eukaryota</taxon>
        <taxon>Amoebozoa</taxon>
        <taxon>Discosea</taxon>
        <taxon>Longamoebia</taxon>
        <taxon>Centramoebida</taxon>
        <taxon>Acanthamoebidae</taxon>
        <taxon>Acanthamoeba</taxon>
    </lineage>
</organism>
<keyword evidence="1" id="KW-0472">Membrane</keyword>
<evidence type="ECO:0000256" key="1">
    <source>
        <dbReference type="SAM" id="Phobius"/>
    </source>
</evidence>
<keyword evidence="1" id="KW-0812">Transmembrane</keyword>
<proteinExistence type="predicted"/>
<evidence type="ECO:0000256" key="2">
    <source>
        <dbReference type="SAM" id="SignalP"/>
    </source>
</evidence>
<keyword evidence="1" id="KW-1133">Transmembrane helix</keyword>
<keyword evidence="4" id="KW-1185">Reference proteome</keyword>
<dbReference type="Proteomes" id="UP000011083">
    <property type="component" value="Unassembled WGS sequence"/>
</dbReference>
<accession>L8H5R8</accession>
<dbReference type="SUPFAM" id="SSF51126">
    <property type="entry name" value="Pectin lyase-like"/>
    <property type="match status" value="1"/>
</dbReference>
<sequence length="740" mass="78788">MGAPVRVLLLALTLAFFAAWVQAAQFELNAFSQLTLCASLNASPDVNNTVALLTFLPASGFSCTTTKSVTFTGTAISSFTLNFDTTGFVHIQDINFKDVTSVKISNAARLTMTNVQFTQWLLGSAGLEVSNVGQAVLDRCSFSARKPSVAPASFDSCGSVVVRDTTFYSNQANTGGIRANSVTSLSVIDSTFAFNIGSGAHGLSATNSNVTVSGSSFVSNGNLFATATPLIAVTGGSLVMAASQVSLNWGATLALTSLVGASSVTGSTFGLNFNSASGPLISVNGCGQGFQLLDSTISYNLGGGLFVQNCEAEVSHTKLWAQSGFGALCGNLGTINAQRASIYRNGWTFVLFRPSYFVDTACMAGCNGLRLYGEIDACANATDIVRGYNVSCKLGLNKCSQCQQAPLCTDCNGQPFGNATQVVRLHPLFNLCDSWNTLKSSGARVNYNGTAPRCDLTATPDESASMALQYDAVTVYYFNTSSNAEQALYRFPINDSDYTRSRGNMTKDQFCINYERVLDNGAGLLLQQCLFDAEQSVLFGNQTLIIAVSLSSMVSFDNQTRNHTDIDITTRRVAVELSLRMSQAGTMGAVPTNATYMEALRFVGASFDMAMELPNYAVFNDNDTSTFAYSFNASSSSSSTTNKTADYKLVLEFTGPFDSVFYDPQFGLLVGSDGKGGASDDGILLQVLVPVLVGSALVVVVLFAIGFASWFVWKKRQTNRAYRNSTSMVNFADHTSHDGL</sequence>
<reference evidence="3 4" key="1">
    <citation type="journal article" date="2013" name="Genome Biol.">
        <title>Genome of Acanthamoeba castellanii highlights extensive lateral gene transfer and early evolution of tyrosine kinase signaling.</title>
        <authorList>
            <person name="Clarke M."/>
            <person name="Lohan A.J."/>
            <person name="Liu B."/>
            <person name="Lagkouvardos I."/>
            <person name="Roy S."/>
            <person name="Zafar N."/>
            <person name="Bertelli C."/>
            <person name="Schilde C."/>
            <person name="Kianianmomeni A."/>
            <person name="Burglin T.R."/>
            <person name="Frech C."/>
            <person name="Turcotte B."/>
            <person name="Kopec K.O."/>
            <person name="Synnott J.M."/>
            <person name="Choo C."/>
            <person name="Paponov I."/>
            <person name="Finkler A."/>
            <person name="Soon Heng Tan C."/>
            <person name="Hutchins A.P."/>
            <person name="Weinmeier T."/>
            <person name="Rattei T."/>
            <person name="Chu J.S."/>
            <person name="Gimenez G."/>
            <person name="Irimia M."/>
            <person name="Rigden D.J."/>
            <person name="Fitzpatrick D.A."/>
            <person name="Lorenzo-Morales J."/>
            <person name="Bateman A."/>
            <person name="Chiu C.H."/>
            <person name="Tang P."/>
            <person name="Hegemann P."/>
            <person name="Fromm H."/>
            <person name="Raoult D."/>
            <person name="Greub G."/>
            <person name="Miranda-Saavedra D."/>
            <person name="Chen N."/>
            <person name="Nash P."/>
            <person name="Ginger M.L."/>
            <person name="Horn M."/>
            <person name="Schaap P."/>
            <person name="Caler L."/>
            <person name="Loftus B."/>
        </authorList>
    </citation>
    <scope>NUCLEOTIDE SEQUENCE [LARGE SCALE GENOMIC DNA]</scope>
    <source>
        <strain evidence="3 4">Neff</strain>
    </source>
</reference>
<feature type="chain" id="PRO_5003990435" evidence="2">
    <location>
        <begin position="24"/>
        <end position="740"/>
    </location>
</feature>
<keyword evidence="2" id="KW-0732">Signal</keyword>
<evidence type="ECO:0000313" key="4">
    <source>
        <dbReference type="Proteomes" id="UP000011083"/>
    </source>
</evidence>
<dbReference type="GeneID" id="14921427"/>